<dbReference type="AlphaFoldDB" id="A0A0V0XT41"/>
<comment type="caution">
    <text evidence="2">The sequence shown here is derived from an EMBL/GenBank/DDBJ whole genome shotgun (WGS) entry which is preliminary data.</text>
</comment>
<dbReference type="EMBL" id="JYDU01000148">
    <property type="protein sequence ID" value="KRX91042.1"/>
    <property type="molecule type" value="Genomic_DNA"/>
</dbReference>
<evidence type="ECO:0000313" key="2">
    <source>
        <dbReference type="EMBL" id="KRX91042.1"/>
    </source>
</evidence>
<organism evidence="2 3">
    <name type="scientific">Trichinella pseudospiralis</name>
    <name type="common">Parasitic roundworm</name>
    <dbReference type="NCBI Taxonomy" id="6337"/>
    <lineage>
        <taxon>Eukaryota</taxon>
        <taxon>Metazoa</taxon>
        <taxon>Ecdysozoa</taxon>
        <taxon>Nematoda</taxon>
        <taxon>Enoplea</taxon>
        <taxon>Dorylaimia</taxon>
        <taxon>Trichinellida</taxon>
        <taxon>Trichinellidae</taxon>
        <taxon>Trichinella</taxon>
    </lineage>
</organism>
<dbReference type="Proteomes" id="UP000054815">
    <property type="component" value="Unassembled WGS sequence"/>
</dbReference>
<sequence>MDTCRILATSTPTALRNQLGWMLIFDVQLENHKKSKNAIKYSKSHTPVKVTDSVPSNYPPSDLMENVKITVFSAKRKKKKKKEEEEEEEEEEYGKFAK</sequence>
<proteinExistence type="predicted"/>
<name>A0A0V0XT41_TRIPS</name>
<protein>
    <submittedName>
        <fullName evidence="2">Uncharacterized protein</fullName>
    </submittedName>
</protein>
<accession>A0A0V0XT41</accession>
<reference evidence="2 3" key="1">
    <citation type="submission" date="2015-01" db="EMBL/GenBank/DDBJ databases">
        <title>Evolution of Trichinella species and genotypes.</title>
        <authorList>
            <person name="Korhonen P.K."/>
            <person name="Edoardo P."/>
            <person name="Giuseppe L.R."/>
            <person name="Gasser R.B."/>
        </authorList>
    </citation>
    <scope>NUCLEOTIDE SEQUENCE [LARGE SCALE GENOMIC DNA]</scope>
    <source>
        <strain evidence="2">ISS141</strain>
    </source>
</reference>
<feature type="region of interest" description="Disordered" evidence="1">
    <location>
        <begin position="74"/>
        <end position="98"/>
    </location>
</feature>
<gene>
    <name evidence="2" type="ORF">T4E_12326</name>
</gene>
<evidence type="ECO:0000256" key="1">
    <source>
        <dbReference type="SAM" id="MobiDB-lite"/>
    </source>
</evidence>
<evidence type="ECO:0000313" key="3">
    <source>
        <dbReference type="Proteomes" id="UP000054815"/>
    </source>
</evidence>